<evidence type="ECO:0000313" key="2">
    <source>
        <dbReference type="EMBL" id="KAK3401886.1"/>
    </source>
</evidence>
<dbReference type="AlphaFoldDB" id="A0AAE0UF27"/>
<keyword evidence="1" id="KW-0812">Transmembrane</keyword>
<keyword evidence="1" id="KW-0472">Membrane</keyword>
<protein>
    <submittedName>
        <fullName evidence="2">Uncharacterized protein</fullName>
    </submittedName>
</protein>
<accession>A0AAE0UF27</accession>
<feature type="transmembrane region" description="Helical" evidence="1">
    <location>
        <begin position="20"/>
        <end position="39"/>
    </location>
</feature>
<proteinExistence type="predicted"/>
<feature type="transmembrane region" description="Helical" evidence="1">
    <location>
        <begin position="45"/>
        <end position="62"/>
    </location>
</feature>
<organism evidence="2 3">
    <name type="scientific">Sordaria brevicollis</name>
    <dbReference type="NCBI Taxonomy" id="83679"/>
    <lineage>
        <taxon>Eukaryota</taxon>
        <taxon>Fungi</taxon>
        <taxon>Dikarya</taxon>
        <taxon>Ascomycota</taxon>
        <taxon>Pezizomycotina</taxon>
        <taxon>Sordariomycetes</taxon>
        <taxon>Sordariomycetidae</taxon>
        <taxon>Sordariales</taxon>
        <taxon>Sordariaceae</taxon>
        <taxon>Sordaria</taxon>
    </lineage>
</organism>
<dbReference type="Proteomes" id="UP001281003">
    <property type="component" value="Unassembled WGS sequence"/>
</dbReference>
<comment type="caution">
    <text evidence="2">The sequence shown here is derived from an EMBL/GenBank/DDBJ whole genome shotgun (WGS) entry which is preliminary data.</text>
</comment>
<name>A0AAE0UF27_SORBR</name>
<dbReference type="EMBL" id="JAUTDP010000002">
    <property type="protein sequence ID" value="KAK3401886.1"/>
    <property type="molecule type" value="Genomic_DNA"/>
</dbReference>
<keyword evidence="1" id="KW-1133">Transmembrane helix</keyword>
<evidence type="ECO:0000313" key="3">
    <source>
        <dbReference type="Proteomes" id="UP001281003"/>
    </source>
</evidence>
<sequence length="80" mass="9282">MSSPTSSLFFVSPPVGCYRYLLFFFFSSFWLLFVFLRSVPFGPTLLLFFFYFNAGCTLHTLVSMPSRQAFAQPFFFEGLD</sequence>
<gene>
    <name evidence="2" type="ORF">B0T20DRAFT_125610</name>
</gene>
<reference evidence="2" key="1">
    <citation type="journal article" date="2023" name="Mol. Phylogenet. Evol.">
        <title>Genome-scale phylogeny and comparative genomics of the fungal order Sordariales.</title>
        <authorList>
            <person name="Hensen N."/>
            <person name="Bonometti L."/>
            <person name="Westerberg I."/>
            <person name="Brannstrom I.O."/>
            <person name="Guillou S."/>
            <person name="Cros-Aarteil S."/>
            <person name="Calhoun S."/>
            <person name="Haridas S."/>
            <person name="Kuo A."/>
            <person name="Mondo S."/>
            <person name="Pangilinan J."/>
            <person name="Riley R."/>
            <person name="LaButti K."/>
            <person name="Andreopoulos B."/>
            <person name="Lipzen A."/>
            <person name="Chen C."/>
            <person name="Yan M."/>
            <person name="Daum C."/>
            <person name="Ng V."/>
            <person name="Clum A."/>
            <person name="Steindorff A."/>
            <person name="Ohm R.A."/>
            <person name="Martin F."/>
            <person name="Silar P."/>
            <person name="Natvig D.O."/>
            <person name="Lalanne C."/>
            <person name="Gautier V."/>
            <person name="Ament-Velasquez S.L."/>
            <person name="Kruys A."/>
            <person name="Hutchinson M.I."/>
            <person name="Powell A.J."/>
            <person name="Barry K."/>
            <person name="Miller A.N."/>
            <person name="Grigoriev I.V."/>
            <person name="Debuchy R."/>
            <person name="Gladieux P."/>
            <person name="Hiltunen Thoren M."/>
            <person name="Johannesson H."/>
        </authorList>
    </citation>
    <scope>NUCLEOTIDE SEQUENCE</scope>
    <source>
        <strain evidence="2">FGSC 1904</strain>
    </source>
</reference>
<reference evidence="2" key="2">
    <citation type="submission" date="2023-07" db="EMBL/GenBank/DDBJ databases">
        <authorList>
            <consortium name="Lawrence Berkeley National Laboratory"/>
            <person name="Haridas S."/>
            <person name="Hensen N."/>
            <person name="Bonometti L."/>
            <person name="Westerberg I."/>
            <person name="Brannstrom I.O."/>
            <person name="Guillou S."/>
            <person name="Cros-Aarteil S."/>
            <person name="Calhoun S."/>
            <person name="Kuo A."/>
            <person name="Mondo S."/>
            <person name="Pangilinan J."/>
            <person name="Riley R."/>
            <person name="LaButti K."/>
            <person name="Andreopoulos B."/>
            <person name="Lipzen A."/>
            <person name="Chen C."/>
            <person name="Yanf M."/>
            <person name="Daum C."/>
            <person name="Ng V."/>
            <person name="Clum A."/>
            <person name="Steindorff A."/>
            <person name="Ohm R."/>
            <person name="Martin F."/>
            <person name="Silar P."/>
            <person name="Natvig D."/>
            <person name="Lalanne C."/>
            <person name="Gautier V."/>
            <person name="Ament-velasquez S.L."/>
            <person name="Kruys A."/>
            <person name="Hutchinson M.I."/>
            <person name="Powell A.J."/>
            <person name="Barry K."/>
            <person name="Miller A.N."/>
            <person name="Grigoriev I.V."/>
            <person name="Debuchy R."/>
            <person name="Gladieux P."/>
            <person name="Thoren M.H."/>
            <person name="Johannesson H."/>
        </authorList>
    </citation>
    <scope>NUCLEOTIDE SEQUENCE</scope>
    <source>
        <strain evidence="2">FGSC 1904</strain>
    </source>
</reference>
<keyword evidence="3" id="KW-1185">Reference proteome</keyword>
<evidence type="ECO:0000256" key="1">
    <source>
        <dbReference type="SAM" id="Phobius"/>
    </source>
</evidence>